<evidence type="ECO:0000313" key="3">
    <source>
        <dbReference type="EMBL" id="OGK31319.1"/>
    </source>
</evidence>
<dbReference type="GO" id="GO:0000271">
    <property type="term" value="P:polysaccharide biosynthetic process"/>
    <property type="evidence" value="ECO:0007669"/>
    <property type="project" value="TreeGrafter"/>
</dbReference>
<feature type="active site" description="Proton donor" evidence="1">
    <location>
        <position position="141"/>
    </location>
</feature>
<dbReference type="GO" id="GO:0008830">
    <property type="term" value="F:dTDP-4-dehydrorhamnose 3,5-epimerase activity"/>
    <property type="evidence" value="ECO:0007669"/>
    <property type="project" value="InterPro"/>
</dbReference>
<dbReference type="Gene3D" id="2.60.120.10">
    <property type="entry name" value="Jelly Rolls"/>
    <property type="match status" value="1"/>
</dbReference>
<name>A0A1F7HJC4_9BACT</name>
<organism evidence="3 4">
    <name type="scientific">Candidatus Roizmanbacteria bacterium RIFCSPHIGHO2_12_FULL_33_9</name>
    <dbReference type="NCBI Taxonomy" id="1802045"/>
    <lineage>
        <taxon>Bacteria</taxon>
        <taxon>Candidatus Roizmaniibacteriota</taxon>
    </lineage>
</organism>
<evidence type="ECO:0000256" key="1">
    <source>
        <dbReference type="PIRSR" id="PIRSR600888-1"/>
    </source>
</evidence>
<feature type="site" description="Participates in a stacking interaction with the thymidine ring of dTDP-4-oxo-6-deoxyglucose" evidence="2">
    <location>
        <position position="147"/>
    </location>
</feature>
<evidence type="ECO:0000313" key="4">
    <source>
        <dbReference type="Proteomes" id="UP000177199"/>
    </source>
</evidence>
<dbReference type="InterPro" id="IPR000888">
    <property type="entry name" value="RmlC-like"/>
</dbReference>
<dbReference type="PANTHER" id="PTHR21047:SF2">
    <property type="entry name" value="THYMIDINE DIPHOSPHO-4-KETO-RHAMNOSE 3,5-EPIMERASE"/>
    <property type="match status" value="1"/>
</dbReference>
<dbReference type="InterPro" id="IPR011051">
    <property type="entry name" value="RmlC_Cupin_sf"/>
</dbReference>
<dbReference type="CDD" id="cd00438">
    <property type="entry name" value="cupin_RmlC"/>
    <property type="match status" value="1"/>
</dbReference>
<evidence type="ECO:0000256" key="2">
    <source>
        <dbReference type="PIRSR" id="PIRSR600888-3"/>
    </source>
</evidence>
<evidence type="ECO:0008006" key="5">
    <source>
        <dbReference type="Google" id="ProtNLM"/>
    </source>
</evidence>
<feature type="active site" description="Proton acceptor" evidence="1">
    <location>
        <position position="69"/>
    </location>
</feature>
<dbReference type="EMBL" id="MFZV01000010">
    <property type="protein sequence ID" value="OGK31319.1"/>
    <property type="molecule type" value="Genomic_DNA"/>
</dbReference>
<reference evidence="3 4" key="1">
    <citation type="journal article" date="2016" name="Nat. Commun.">
        <title>Thousands of microbial genomes shed light on interconnected biogeochemical processes in an aquifer system.</title>
        <authorList>
            <person name="Anantharaman K."/>
            <person name="Brown C.T."/>
            <person name="Hug L.A."/>
            <person name="Sharon I."/>
            <person name="Castelle C.J."/>
            <person name="Probst A.J."/>
            <person name="Thomas B.C."/>
            <person name="Singh A."/>
            <person name="Wilkins M.J."/>
            <person name="Karaoz U."/>
            <person name="Brodie E.L."/>
            <person name="Williams K.H."/>
            <person name="Hubbard S.S."/>
            <person name="Banfield J.F."/>
        </authorList>
    </citation>
    <scope>NUCLEOTIDE SEQUENCE [LARGE SCALE GENOMIC DNA]</scope>
</reference>
<sequence>MKILSVTELAIPEVKVISFQRFKDDRGYFTETYRKSDFETNPQTDFLQGIDFTQVNESFSKKGVVRGLHFQWNPYMAKMLRVVYGNVIDVALDIRPNSPTFGKITGYEFVTDKEQEESKWIWIPVGFAHGVYFLEDSLIEYFCTGQWAPETERGISPLADDIDWSTMDKEVKSKIEKVISGGAIINEKDTEGMSLSKWMASDESSNFTSSDL</sequence>
<proteinExistence type="predicted"/>
<dbReference type="InterPro" id="IPR014710">
    <property type="entry name" value="RmlC-like_jellyroll"/>
</dbReference>
<protein>
    <recommendedName>
        <fullName evidence="5">dTDP-4-dehydrorhamnose 3,5-epimerase</fullName>
    </recommendedName>
</protein>
<dbReference type="PANTHER" id="PTHR21047">
    <property type="entry name" value="DTDP-6-DEOXY-D-GLUCOSE-3,5 EPIMERASE"/>
    <property type="match status" value="1"/>
</dbReference>
<dbReference type="Pfam" id="PF00908">
    <property type="entry name" value="dTDP_sugar_isom"/>
    <property type="match status" value="1"/>
</dbReference>
<dbReference type="AlphaFoldDB" id="A0A1F7HJC4"/>
<dbReference type="SUPFAM" id="SSF51182">
    <property type="entry name" value="RmlC-like cupins"/>
    <property type="match status" value="1"/>
</dbReference>
<comment type="caution">
    <text evidence="3">The sequence shown here is derived from an EMBL/GenBank/DDBJ whole genome shotgun (WGS) entry which is preliminary data.</text>
</comment>
<accession>A0A1F7HJC4</accession>
<dbReference type="GO" id="GO:0005829">
    <property type="term" value="C:cytosol"/>
    <property type="evidence" value="ECO:0007669"/>
    <property type="project" value="TreeGrafter"/>
</dbReference>
<gene>
    <name evidence="3" type="ORF">A3F29_02045</name>
</gene>
<dbReference type="Proteomes" id="UP000177199">
    <property type="component" value="Unassembled WGS sequence"/>
</dbReference>